<keyword evidence="1" id="KW-0732">Signal</keyword>
<dbReference type="Proteomes" id="UP001595748">
    <property type="component" value="Unassembled WGS sequence"/>
</dbReference>
<feature type="signal peptide" evidence="1">
    <location>
        <begin position="1"/>
        <end position="28"/>
    </location>
</feature>
<reference evidence="3" key="1">
    <citation type="journal article" date="2019" name="Int. J. Syst. Evol. Microbiol.">
        <title>The Global Catalogue of Microorganisms (GCM) 10K type strain sequencing project: providing services to taxonomists for standard genome sequencing and annotation.</title>
        <authorList>
            <consortium name="The Broad Institute Genomics Platform"/>
            <consortium name="The Broad Institute Genome Sequencing Center for Infectious Disease"/>
            <person name="Wu L."/>
            <person name="Ma J."/>
        </authorList>
    </citation>
    <scope>NUCLEOTIDE SEQUENCE [LARGE SCALE GENOMIC DNA]</scope>
    <source>
        <strain evidence="3">CCTCC AB 2013263</strain>
    </source>
</reference>
<dbReference type="RefSeq" id="WP_380079558.1">
    <property type="nucleotide sequence ID" value="NZ_JBHRZF010000168.1"/>
</dbReference>
<dbReference type="InterPro" id="IPR014468">
    <property type="entry name" value="UCP014979"/>
</dbReference>
<organism evidence="2 3">
    <name type="scientific">Deinococcus antarcticus</name>
    <dbReference type="NCBI Taxonomy" id="1298767"/>
    <lineage>
        <taxon>Bacteria</taxon>
        <taxon>Thermotogati</taxon>
        <taxon>Deinococcota</taxon>
        <taxon>Deinococci</taxon>
        <taxon>Deinococcales</taxon>
        <taxon>Deinococcaceae</taxon>
        <taxon>Deinococcus</taxon>
    </lineage>
</organism>
<dbReference type="EMBL" id="JBHRZF010000168">
    <property type="protein sequence ID" value="MFC3862059.1"/>
    <property type="molecule type" value="Genomic_DNA"/>
</dbReference>
<evidence type="ECO:0000313" key="3">
    <source>
        <dbReference type="Proteomes" id="UP001595748"/>
    </source>
</evidence>
<keyword evidence="3" id="KW-1185">Reference proteome</keyword>
<evidence type="ECO:0008006" key="4">
    <source>
        <dbReference type="Google" id="ProtNLM"/>
    </source>
</evidence>
<feature type="chain" id="PRO_5045141179" description="DUF11 domain-containing protein" evidence="1">
    <location>
        <begin position="29"/>
        <end position="172"/>
    </location>
</feature>
<accession>A0ABV8A8T9</accession>
<name>A0ABV8A8T9_9DEIO</name>
<evidence type="ECO:0000256" key="1">
    <source>
        <dbReference type="SAM" id="SignalP"/>
    </source>
</evidence>
<evidence type="ECO:0000313" key="2">
    <source>
        <dbReference type="EMBL" id="MFC3862059.1"/>
    </source>
</evidence>
<dbReference type="PIRSF" id="PIRSF014979">
    <property type="entry name" value="UCP014979"/>
    <property type="match status" value="1"/>
</dbReference>
<gene>
    <name evidence="2" type="ORF">ACFOPQ_14920</name>
</gene>
<protein>
    <recommendedName>
        <fullName evidence="4">DUF11 domain-containing protein</fullName>
    </recommendedName>
</protein>
<comment type="caution">
    <text evidence="2">The sequence shown here is derived from an EMBL/GenBank/DDBJ whole genome shotgun (WGS) entry which is preliminary data.</text>
</comment>
<sequence>MKRFAITSRTLASLALAVTCLTCAQSRAEGQVQFVLAQDLVKQNTENGKPVEVIIPSPQAVMPGDILREEVTLKNVSGKALNNVQVSVPVPRGTEFTGNASLNRSRWNLLYSADNGKTFSETPTHTVTVTENGKTVTKKVTAPTGTYTNVRWIVTTLKPDESLKLSFRVKVK</sequence>
<proteinExistence type="predicted"/>